<evidence type="ECO:0000313" key="2">
    <source>
        <dbReference type="EMBL" id="VAX24838.1"/>
    </source>
</evidence>
<accession>A0A3B1CLK4</accession>
<keyword evidence="2" id="KW-0808">Transferase</keyword>
<protein>
    <submittedName>
        <fullName evidence="2">Methyltransferase type 11</fullName>
    </submittedName>
</protein>
<dbReference type="EMBL" id="UOGD01000283">
    <property type="protein sequence ID" value="VAX24838.1"/>
    <property type="molecule type" value="Genomic_DNA"/>
</dbReference>
<dbReference type="InterPro" id="IPR029063">
    <property type="entry name" value="SAM-dependent_MTases_sf"/>
</dbReference>
<keyword evidence="2" id="KW-0489">Methyltransferase</keyword>
<name>A0A3B1CLK4_9ZZZZ</name>
<dbReference type="SUPFAM" id="SSF53335">
    <property type="entry name" value="S-adenosyl-L-methionine-dependent methyltransferases"/>
    <property type="match status" value="1"/>
</dbReference>
<reference evidence="2" key="1">
    <citation type="submission" date="2018-06" db="EMBL/GenBank/DDBJ databases">
        <authorList>
            <person name="Zhirakovskaya E."/>
        </authorList>
    </citation>
    <scope>NUCLEOTIDE SEQUENCE</scope>
</reference>
<feature type="domain" description="Methyltransferase type 11" evidence="1">
    <location>
        <begin position="38"/>
        <end position="133"/>
    </location>
</feature>
<dbReference type="CDD" id="cd02440">
    <property type="entry name" value="AdoMet_MTases"/>
    <property type="match status" value="1"/>
</dbReference>
<dbReference type="GO" id="GO:0008757">
    <property type="term" value="F:S-adenosylmethionine-dependent methyltransferase activity"/>
    <property type="evidence" value="ECO:0007669"/>
    <property type="project" value="InterPro"/>
</dbReference>
<proteinExistence type="predicted"/>
<sequence length="189" mass="21525">MKIRDSGMPKESYWESFFNPYFILSQLQLDNSITDVAEFGSGYGTFSIPAASLIRDTLYALDIDPEMTKSLRNKIAERNVRNIKVIETDFASQGTGLNDNSVEYVMLFNILHAKKPVKLLKEAKRILRQNGKVGIIHWNYDSSSPRGPSMEIRPKPEQCKNWIEQAGFKINKGPISLPPYHYGIIGIKR</sequence>
<organism evidence="2">
    <name type="scientific">hydrothermal vent metagenome</name>
    <dbReference type="NCBI Taxonomy" id="652676"/>
    <lineage>
        <taxon>unclassified sequences</taxon>
        <taxon>metagenomes</taxon>
        <taxon>ecological metagenomes</taxon>
    </lineage>
</organism>
<dbReference type="Gene3D" id="3.40.50.150">
    <property type="entry name" value="Vaccinia Virus protein VP39"/>
    <property type="match status" value="1"/>
</dbReference>
<dbReference type="Pfam" id="PF08241">
    <property type="entry name" value="Methyltransf_11"/>
    <property type="match status" value="1"/>
</dbReference>
<gene>
    <name evidence="2" type="ORF">MNBD_IGNAVI01-472</name>
</gene>
<dbReference type="AlphaFoldDB" id="A0A3B1CLK4"/>
<dbReference type="GO" id="GO:0032259">
    <property type="term" value="P:methylation"/>
    <property type="evidence" value="ECO:0007669"/>
    <property type="project" value="UniProtKB-KW"/>
</dbReference>
<evidence type="ECO:0000259" key="1">
    <source>
        <dbReference type="Pfam" id="PF08241"/>
    </source>
</evidence>
<dbReference type="InterPro" id="IPR013216">
    <property type="entry name" value="Methyltransf_11"/>
</dbReference>